<dbReference type="PROSITE" id="PS50119">
    <property type="entry name" value="ZF_BBOX"/>
    <property type="match status" value="2"/>
</dbReference>
<sequence>MDPRFSAQDVLRCDLCEASVPSMYCDICHIKLCIPCVGVHLSDRSKEHKVLPFEERGSTTKCPKHTNKICELHCERCNIPICTLCVSSMEHKSHRVVDILKSVTDKREIIKKDLQELEKDIFPYYQTAVSNISGQKADARKNSQRLKTFLKKQGEALHKEIDAVIQKMKSEIEDMEAHHLAAINKQEDAINNTIAEIEQTMQDLGKLLITSDVCLVFKYKSRSKEFRRLPTQFRVTLPTFTPQKISKDQIYQQLGVLSKLIITKEEHCAKSKLER</sequence>
<feature type="domain" description="B box-type" evidence="3">
    <location>
        <begin position="8"/>
        <end position="53"/>
    </location>
</feature>
<dbReference type="CDD" id="cd19756">
    <property type="entry name" value="Bbox2"/>
    <property type="match status" value="1"/>
</dbReference>
<evidence type="ECO:0000256" key="1">
    <source>
        <dbReference type="PROSITE-ProRule" id="PRU00024"/>
    </source>
</evidence>
<gene>
    <name evidence="5" type="primary">LOC111109542</name>
</gene>
<keyword evidence="4" id="KW-1185">Reference proteome</keyword>
<evidence type="ECO:0000256" key="2">
    <source>
        <dbReference type="SAM" id="Coils"/>
    </source>
</evidence>
<name>A0A8B8BEH0_CRAVI</name>
<reference evidence="5" key="1">
    <citation type="submission" date="2025-08" db="UniProtKB">
        <authorList>
            <consortium name="RefSeq"/>
        </authorList>
    </citation>
    <scope>IDENTIFICATION</scope>
    <source>
        <tissue evidence="5">Whole sample</tissue>
    </source>
</reference>
<dbReference type="SMART" id="SM00336">
    <property type="entry name" value="BBOX"/>
    <property type="match status" value="2"/>
</dbReference>
<dbReference type="AlphaFoldDB" id="A0A8B8BEH0"/>
<dbReference type="GO" id="GO:0008270">
    <property type="term" value="F:zinc ion binding"/>
    <property type="evidence" value="ECO:0007669"/>
    <property type="project" value="UniProtKB-KW"/>
</dbReference>
<accession>A0A8B8BEH0</accession>
<dbReference type="OrthoDB" id="153872at2759"/>
<dbReference type="GeneID" id="111109542"/>
<dbReference type="RefSeq" id="XP_022301416.1">
    <property type="nucleotide sequence ID" value="XM_022445708.1"/>
</dbReference>
<keyword evidence="1" id="KW-0479">Metal-binding</keyword>
<organism evidence="4 5">
    <name type="scientific">Crassostrea virginica</name>
    <name type="common">Eastern oyster</name>
    <dbReference type="NCBI Taxonomy" id="6565"/>
    <lineage>
        <taxon>Eukaryota</taxon>
        <taxon>Metazoa</taxon>
        <taxon>Spiralia</taxon>
        <taxon>Lophotrochozoa</taxon>
        <taxon>Mollusca</taxon>
        <taxon>Bivalvia</taxon>
        <taxon>Autobranchia</taxon>
        <taxon>Pteriomorphia</taxon>
        <taxon>Ostreida</taxon>
        <taxon>Ostreoidea</taxon>
        <taxon>Ostreidae</taxon>
        <taxon>Crassostrea</taxon>
    </lineage>
</organism>
<dbReference type="KEGG" id="cvn:111109542"/>
<dbReference type="PANTHER" id="PTHR25462:SF300">
    <property type="entry name" value="RING-TYPE DOMAIN-CONTAINING PROTEIN"/>
    <property type="match status" value="1"/>
</dbReference>
<dbReference type="Proteomes" id="UP000694844">
    <property type="component" value="Chromosome 8"/>
</dbReference>
<evidence type="ECO:0000259" key="3">
    <source>
        <dbReference type="PROSITE" id="PS50119"/>
    </source>
</evidence>
<evidence type="ECO:0000313" key="5">
    <source>
        <dbReference type="RefSeq" id="XP_022301416.1"/>
    </source>
</evidence>
<keyword evidence="1" id="KW-0862">Zinc</keyword>
<dbReference type="Gene3D" id="3.30.160.60">
    <property type="entry name" value="Classic Zinc Finger"/>
    <property type="match status" value="1"/>
</dbReference>
<dbReference type="InterPro" id="IPR000315">
    <property type="entry name" value="Znf_B-box"/>
</dbReference>
<protein>
    <submittedName>
        <fullName evidence="5">E3 ubiquitin-protein ligase TRIM9-like</fullName>
    </submittedName>
</protein>
<dbReference type="SUPFAM" id="SSF57845">
    <property type="entry name" value="B-box zinc-binding domain"/>
    <property type="match status" value="1"/>
</dbReference>
<proteinExistence type="predicted"/>
<feature type="coiled-coil region" evidence="2">
    <location>
        <begin position="158"/>
        <end position="203"/>
    </location>
</feature>
<dbReference type="InterPro" id="IPR047153">
    <property type="entry name" value="TRIM45/56/19-like"/>
</dbReference>
<feature type="domain" description="B box-type" evidence="3">
    <location>
        <begin position="57"/>
        <end position="99"/>
    </location>
</feature>
<keyword evidence="2" id="KW-0175">Coiled coil</keyword>
<dbReference type="Pfam" id="PF00643">
    <property type="entry name" value="zf-B_box"/>
    <property type="match status" value="1"/>
</dbReference>
<evidence type="ECO:0000313" key="4">
    <source>
        <dbReference type="Proteomes" id="UP000694844"/>
    </source>
</evidence>
<dbReference type="PANTHER" id="PTHR25462">
    <property type="entry name" value="BONUS, ISOFORM C-RELATED"/>
    <property type="match status" value="1"/>
</dbReference>
<keyword evidence="1" id="KW-0863">Zinc-finger</keyword>